<dbReference type="InterPro" id="IPR001296">
    <property type="entry name" value="Glyco_trans_1"/>
</dbReference>
<evidence type="ECO:0000313" key="4">
    <source>
        <dbReference type="Proteomes" id="UP000273675"/>
    </source>
</evidence>
<dbReference type="InterPro" id="IPR028098">
    <property type="entry name" value="Glyco_trans_4-like_N"/>
</dbReference>
<reference evidence="3 4" key="1">
    <citation type="submission" date="2018-10" db="EMBL/GenBank/DDBJ databases">
        <title>Genomic Encyclopedia of Type Strains, Phase IV (KMG-IV): sequencing the most valuable type-strain genomes for metagenomic binning, comparative biology and taxonomic classification.</title>
        <authorList>
            <person name="Goeker M."/>
        </authorList>
    </citation>
    <scope>NUCLEOTIDE SEQUENCE [LARGE SCALE GENOMIC DNA]</scope>
    <source>
        <strain evidence="3 4">DSM 4734</strain>
    </source>
</reference>
<dbReference type="Gene3D" id="3.40.50.2000">
    <property type="entry name" value="Glycogen Phosphorylase B"/>
    <property type="match status" value="2"/>
</dbReference>
<organism evidence="3 4">
    <name type="scientific">Maricaulis maris</name>
    <dbReference type="NCBI Taxonomy" id="74318"/>
    <lineage>
        <taxon>Bacteria</taxon>
        <taxon>Pseudomonadati</taxon>
        <taxon>Pseudomonadota</taxon>
        <taxon>Alphaproteobacteria</taxon>
        <taxon>Maricaulales</taxon>
        <taxon>Maricaulaceae</taxon>
        <taxon>Maricaulis</taxon>
    </lineage>
</organism>
<dbReference type="Pfam" id="PF00534">
    <property type="entry name" value="Glycos_transf_1"/>
    <property type="match status" value="1"/>
</dbReference>
<dbReference type="CDD" id="cd03819">
    <property type="entry name" value="GT4_WavL-like"/>
    <property type="match status" value="1"/>
</dbReference>
<dbReference type="Pfam" id="PF13439">
    <property type="entry name" value="Glyco_transf_4"/>
    <property type="match status" value="1"/>
</dbReference>
<dbReference type="GO" id="GO:0016757">
    <property type="term" value="F:glycosyltransferase activity"/>
    <property type="evidence" value="ECO:0007669"/>
    <property type="project" value="InterPro"/>
</dbReference>
<protein>
    <submittedName>
        <fullName evidence="3">Glycosyltransferase involved in cell wall biosynthesis</fullName>
    </submittedName>
</protein>
<feature type="domain" description="Glycosyl transferase family 1" evidence="1">
    <location>
        <begin position="202"/>
        <end position="360"/>
    </location>
</feature>
<name>A0A495D2Q5_9PROT</name>
<dbReference type="AlphaFoldDB" id="A0A495D2Q5"/>
<feature type="domain" description="Glycosyltransferase subfamily 4-like N-terminal" evidence="2">
    <location>
        <begin position="21"/>
        <end position="176"/>
    </location>
</feature>
<accession>A0A495D2Q5</accession>
<evidence type="ECO:0000259" key="2">
    <source>
        <dbReference type="Pfam" id="PF13439"/>
    </source>
</evidence>
<dbReference type="SUPFAM" id="SSF53756">
    <property type="entry name" value="UDP-Glycosyltransferase/glycogen phosphorylase"/>
    <property type="match status" value="1"/>
</dbReference>
<keyword evidence="3" id="KW-0808">Transferase</keyword>
<dbReference type="PANTHER" id="PTHR12526">
    <property type="entry name" value="GLYCOSYLTRANSFERASE"/>
    <property type="match status" value="1"/>
</dbReference>
<dbReference type="Proteomes" id="UP000273675">
    <property type="component" value="Unassembled WGS sequence"/>
</dbReference>
<evidence type="ECO:0000259" key="1">
    <source>
        <dbReference type="Pfam" id="PF00534"/>
    </source>
</evidence>
<sequence>MLEDVRLFMILLQVIPELDAGGAERTTLEVAEAVIEAGGRAVVASQGGRLEEELAALGGELVHLPVASKNPFVLWSNMHALIRLIRSEGVDIVHARSRAPAWSAKWACDRTAAHFVTTYHGTYNARSALKRRYNAVMAAGERVIANSNFIADHVRAEHGVGEDRLVVIPRGVDLARFDPAAVSQSRIDTLRTRWGLDGLGDAPCLLLPGRLTGWKGQREAIRALAALPPDGPSPHLLLAGDAQGRDAYVAELDALALELGVPERVHRVGHCTDMPAALALCDLVLTPSVEPEAFGRTAAEAGAMGRLVIAADHGGAREVVEHGKTGWRVPPGDPAALAKAIADALALAPDDRAIMVAAARDHVTTHFSTRSLQASTLRVYHEVLNSRP</sequence>
<evidence type="ECO:0000313" key="3">
    <source>
        <dbReference type="EMBL" id="RKQ96058.1"/>
    </source>
</evidence>
<comment type="caution">
    <text evidence="3">The sequence shown here is derived from an EMBL/GenBank/DDBJ whole genome shotgun (WGS) entry which is preliminary data.</text>
</comment>
<dbReference type="PANTHER" id="PTHR12526:SF638">
    <property type="entry name" value="SPORE COAT PROTEIN SA"/>
    <property type="match status" value="1"/>
</dbReference>
<dbReference type="EMBL" id="RBIM01000005">
    <property type="protein sequence ID" value="RKQ96058.1"/>
    <property type="molecule type" value="Genomic_DNA"/>
</dbReference>
<gene>
    <name evidence="3" type="ORF">C7435_2310</name>
</gene>
<proteinExistence type="predicted"/>